<protein>
    <submittedName>
        <fullName evidence="2">Uncharacterized protein</fullName>
    </submittedName>
</protein>
<name>A0A7J6WW90_THATH</name>
<dbReference type="AlphaFoldDB" id="A0A7J6WW90"/>
<keyword evidence="3" id="KW-1185">Reference proteome</keyword>
<reference evidence="2 3" key="1">
    <citation type="submission" date="2020-06" db="EMBL/GenBank/DDBJ databases">
        <title>Transcriptomic and genomic resources for Thalictrum thalictroides and T. hernandezii: Facilitating candidate gene discovery in an emerging model plant lineage.</title>
        <authorList>
            <person name="Arias T."/>
            <person name="Riano-Pachon D.M."/>
            <person name="Di Stilio V.S."/>
        </authorList>
    </citation>
    <scope>NUCLEOTIDE SEQUENCE [LARGE SCALE GENOMIC DNA]</scope>
    <source>
        <strain evidence="3">cv. WT478/WT964</strain>
        <tissue evidence="2">Leaves</tissue>
    </source>
</reference>
<accession>A0A7J6WW90</accession>
<organism evidence="2 3">
    <name type="scientific">Thalictrum thalictroides</name>
    <name type="common">Rue-anemone</name>
    <name type="synonym">Anemone thalictroides</name>
    <dbReference type="NCBI Taxonomy" id="46969"/>
    <lineage>
        <taxon>Eukaryota</taxon>
        <taxon>Viridiplantae</taxon>
        <taxon>Streptophyta</taxon>
        <taxon>Embryophyta</taxon>
        <taxon>Tracheophyta</taxon>
        <taxon>Spermatophyta</taxon>
        <taxon>Magnoliopsida</taxon>
        <taxon>Ranunculales</taxon>
        <taxon>Ranunculaceae</taxon>
        <taxon>Thalictroideae</taxon>
        <taxon>Thalictrum</taxon>
    </lineage>
</organism>
<sequence length="68" mass="6670">MVPSVPSTSTSPAGAPEMFPSSSSPPSPSPFGGLSPETAVQGPNSGSNSNYKIGVILSGFCLIAAFAV</sequence>
<evidence type="ECO:0000256" key="1">
    <source>
        <dbReference type="SAM" id="MobiDB-lite"/>
    </source>
</evidence>
<comment type="caution">
    <text evidence="2">The sequence shown here is derived from an EMBL/GenBank/DDBJ whole genome shotgun (WGS) entry which is preliminary data.</text>
</comment>
<evidence type="ECO:0000313" key="2">
    <source>
        <dbReference type="EMBL" id="KAF5201701.1"/>
    </source>
</evidence>
<feature type="region of interest" description="Disordered" evidence="1">
    <location>
        <begin position="1"/>
        <end position="45"/>
    </location>
</feature>
<gene>
    <name evidence="2" type="ORF">FRX31_008712</name>
</gene>
<feature type="compositionally biased region" description="Low complexity" evidence="1">
    <location>
        <begin position="1"/>
        <end position="12"/>
    </location>
</feature>
<proteinExistence type="predicted"/>
<dbReference type="Proteomes" id="UP000554482">
    <property type="component" value="Unassembled WGS sequence"/>
</dbReference>
<dbReference type="EMBL" id="JABWDY010009076">
    <property type="protein sequence ID" value="KAF5201701.1"/>
    <property type="molecule type" value="Genomic_DNA"/>
</dbReference>
<evidence type="ECO:0000313" key="3">
    <source>
        <dbReference type="Proteomes" id="UP000554482"/>
    </source>
</evidence>
<dbReference type="OrthoDB" id="2005243at2759"/>